<proteinExistence type="predicted"/>
<dbReference type="Proteomes" id="UP000187412">
    <property type="component" value="Unassembled WGS sequence"/>
</dbReference>
<reference evidence="1 2" key="1">
    <citation type="submission" date="2016-10" db="EMBL/GenBank/DDBJ databases">
        <title>Paenibacillus species isolates.</title>
        <authorList>
            <person name="Beno S.M."/>
        </authorList>
    </citation>
    <scope>NUCLEOTIDE SEQUENCE [LARGE SCALE GENOMIC DNA]</scope>
    <source>
        <strain evidence="1 2">FSL H7-0744</strain>
    </source>
</reference>
<comment type="caution">
    <text evidence="1">The sequence shown here is derived from an EMBL/GenBank/DDBJ whole genome shotgun (WGS) entry which is preliminary data.</text>
</comment>
<accession>A0ABX3HDW5</accession>
<evidence type="ECO:0000313" key="2">
    <source>
        <dbReference type="Proteomes" id="UP000187412"/>
    </source>
</evidence>
<gene>
    <name evidence="1" type="ORF">BSK56_10485</name>
</gene>
<keyword evidence="2" id="KW-1185">Reference proteome</keyword>
<protein>
    <submittedName>
        <fullName evidence="1">Uncharacterized protein</fullName>
    </submittedName>
</protein>
<name>A0ABX3HDW5_PAEBO</name>
<dbReference type="RefSeq" id="WP_076110468.1">
    <property type="nucleotide sequence ID" value="NZ_MPTB01000011.1"/>
</dbReference>
<evidence type="ECO:0000313" key="1">
    <source>
        <dbReference type="EMBL" id="OMD48707.1"/>
    </source>
</evidence>
<sequence length="132" mass="14968">MSTVSILVQAYLGIEKRYEELVNQYSGLTFLEGSTAVVEGGAYSWSPLSADAASIQERLYADYIDLIKVARETLQSKDSPYFITYEESVKVTLAYFAQEDLVFVSSLEEVFKIVKREIDLQRSIICSMMYDS</sequence>
<dbReference type="EMBL" id="MPTB01000011">
    <property type="protein sequence ID" value="OMD48707.1"/>
    <property type="molecule type" value="Genomic_DNA"/>
</dbReference>
<organism evidence="1 2">
    <name type="scientific">Paenibacillus borealis</name>
    <dbReference type="NCBI Taxonomy" id="160799"/>
    <lineage>
        <taxon>Bacteria</taxon>
        <taxon>Bacillati</taxon>
        <taxon>Bacillota</taxon>
        <taxon>Bacilli</taxon>
        <taxon>Bacillales</taxon>
        <taxon>Paenibacillaceae</taxon>
        <taxon>Paenibacillus</taxon>
    </lineage>
</organism>